<dbReference type="InterPro" id="IPR045098">
    <property type="entry name" value="Fyv10_fam"/>
</dbReference>
<evidence type="ECO:0000313" key="2">
    <source>
        <dbReference type="EMBL" id="KAK2119417.1"/>
    </source>
</evidence>
<comment type="caution">
    <text evidence="2">The sequence shown here is derived from an EMBL/GenBank/DDBJ whole genome shotgun (WGS) entry which is preliminary data.</text>
</comment>
<dbReference type="Proteomes" id="UP001266305">
    <property type="component" value="Unassembled WGS sequence"/>
</dbReference>
<evidence type="ECO:0000259" key="1">
    <source>
        <dbReference type="PROSITE" id="PS50897"/>
    </source>
</evidence>
<gene>
    <name evidence="2" type="ORF">P7K49_000803</name>
</gene>
<dbReference type="InterPro" id="IPR006595">
    <property type="entry name" value="CTLH_C"/>
</dbReference>
<proteinExistence type="predicted"/>
<dbReference type="PANTHER" id="PTHR12170">
    <property type="entry name" value="MACROPHAGE ERYTHROBLAST ATTACHER-RELATED"/>
    <property type="match status" value="1"/>
</dbReference>
<dbReference type="PANTHER" id="PTHR12170:SF2">
    <property type="entry name" value="E3 UBIQUITIN-PROTEIN TRANSFERASE MAEA"/>
    <property type="match status" value="1"/>
</dbReference>
<reference evidence="2 3" key="1">
    <citation type="submission" date="2023-05" db="EMBL/GenBank/DDBJ databases">
        <title>B98-5 Cell Line De Novo Hybrid Assembly: An Optical Mapping Approach.</title>
        <authorList>
            <person name="Kananen K."/>
            <person name="Auerbach J.A."/>
            <person name="Kautto E."/>
            <person name="Blachly J.S."/>
        </authorList>
    </citation>
    <scope>NUCLEOTIDE SEQUENCE [LARGE SCALE GENOMIC DNA]</scope>
    <source>
        <strain evidence="2">B95-8</strain>
        <tissue evidence="2">Cell line</tissue>
    </source>
</reference>
<protein>
    <recommendedName>
        <fullName evidence="1">CTLH domain-containing protein</fullName>
    </recommendedName>
</protein>
<feature type="domain" description="CTLH" evidence="1">
    <location>
        <begin position="2"/>
        <end position="25"/>
    </location>
</feature>
<accession>A0ABQ9WCP5</accession>
<dbReference type="Pfam" id="PF10607">
    <property type="entry name" value="CTLH"/>
    <property type="match status" value="1"/>
</dbReference>
<evidence type="ECO:0000313" key="3">
    <source>
        <dbReference type="Proteomes" id="UP001266305"/>
    </source>
</evidence>
<sequence length="98" mass="11641">MKSCLEFSLRIQEFIELIWQNKRLDAVRRARKHFSKAEGIQLDEVCQAMGMLTFLPDTHVSPYKDLLDPARWRMLIQQFRYDNTDYTSWETTPCSPSP</sequence>
<dbReference type="InterPro" id="IPR024964">
    <property type="entry name" value="CTLH/CRA"/>
</dbReference>
<name>A0ABQ9WCP5_SAGOE</name>
<keyword evidence="3" id="KW-1185">Reference proteome</keyword>
<dbReference type="EMBL" id="JASSZA010000001">
    <property type="protein sequence ID" value="KAK2119417.1"/>
    <property type="molecule type" value="Genomic_DNA"/>
</dbReference>
<dbReference type="PROSITE" id="PS50897">
    <property type="entry name" value="CTLH"/>
    <property type="match status" value="1"/>
</dbReference>
<organism evidence="2 3">
    <name type="scientific">Saguinus oedipus</name>
    <name type="common">Cotton-top tamarin</name>
    <name type="synonym">Oedipomidas oedipus</name>
    <dbReference type="NCBI Taxonomy" id="9490"/>
    <lineage>
        <taxon>Eukaryota</taxon>
        <taxon>Metazoa</taxon>
        <taxon>Chordata</taxon>
        <taxon>Craniata</taxon>
        <taxon>Vertebrata</taxon>
        <taxon>Euteleostomi</taxon>
        <taxon>Mammalia</taxon>
        <taxon>Eutheria</taxon>
        <taxon>Euarchontoglires</taxon>
        <taxon>Primates</taxon>
        <taxon>Haplorrhini</taxon>
        <taxon>Platyrrhini</taxon>
        <taxon>Cebidae</taxon>
        <taxon>Callitrichinae</taxon>
        <taxon>Saguinus</taxon>
    </lineage>
</organism>